<dbReference type="EMBL" id="JABWDY010030901">
    <property type="protein sequence ID" value="KAF5185295.1"/>
    <property type="molecule type" value="Genomic_DNA"/>
</dbReference>
<proteinExistence type="predicted"/>
<feature type="compositionally biased region" description="Polar residues" evidence="1">
    <location>
        <begin position="21"/>
        <end position="33"/>
    </location>
</feature>
<dbReference type="AlphaFoldDB" id="A0A7J6VMA5"/>
<reference evidence="2 3" key="1">
    <citation type="submission" date="2020-06" db="EMBL/GenBank/DDBJ databases">
        <title>Transcriptomic and genomic resources for Thalictrum thalictroides and T. hernandezii: Facilitating candidate gene discovery in an emerging model plant lineage.</title>
        <authorList>
            <person name="Arias T."/>
            <person name="Riano-Pachon D.M."/>
            <person name="Di Stilio V.S."/>
        </authorList>
    </citation>
    <scope>NUCLEOTIDE SEQUENCE [LARGE SCALE GENOMIC DNA]</scope>
    <source>
        <strain evidence="3">cv. WT478/WT964</strain>
        <tissue evidence="2">Leaves</tissue>
    </source>
</reference>
<protein>
    <submittedName>
        <fullName evidence="2">Uncharacterized protein</fullName>
    </submittedName>
</protein>
<feature type="region of interest" description="Disordered" evidence="1">
    <location>
        <begin position="1"/>
        <end position="62"/>
    </location>
</feature>
<feature type="compositionally biased region" description="Basic residues" evidence="1">
    <location>
        <begin position="52"/>
        <end position="62"/>
    </location>
</feature>
<feature type="non-terminal residue" evidence="2">
    <location>
        <position position="62"/>
    </location>
</feature>
<name>A0A7J6VMA5_THATH</name>
<dbReference type="Proteomes" id="UP000554482">
    <property type="component" value="Unassembled WGS sequence"/>
</dbReference>
<keyword evidence="3" id="KW-1185">Reference proteome</keyword>
<evidence type="ECO:0000256" key="1">
    <source>
        <dbReference type="SAM" id="MobiDB-lite"/>
    </source>
</evidence>
<gene>
    <name evidence="2" type="ORF">FRX31_025119</name>
</gene>
<evidence type="ECO:0000313" key="2">
    <source>
        <dbReference type="EMBL" id="KAF5185295.1"/>
    </source>
</evidence>
<accession>A0A7J6VMA5</accession>
<evidence type="ECO:0000313" key="3">
    <source>
        <dbReference type="Proteomes" id="UP000554482"/>
    </source>
</evidence>
<sequence length="62" mass="7146">MGSMKDRSGIRRKRSDPPISSKVNRFSITNIPTTMRDDLRDNRVNGFPNPGTRRRGVVMRED</sequence>
<organism evidence="2 3">
    <name type="scientific">Thalictrum thalictroides</name>
    <name type="common">Rue-anemone</name>
    <name type="synonym">Anemone thalictroides</name>
    <dbReference type="NCBI Taxonomy" id="46969"/>
    <lineage>
        <taxon>Eukaryota</taxon>
        <taxon>Viridiplantae</taxon>
        <taxon>Streptophyta</taxon>
        <taxon>Embryophyta</taxon>
        <taxon>Tracheophyta</taxon>
        <taxon>Spermatophyta</taxon>
        <taxon>Magnoliopsida</taxon>
        <taxon>Ranunculales</taxon>
        <taxon>Ranunculaceae</taxon>
        <taxon>Thalictroideae</taxon>
        <taxon>Thalictrum</taxon>
    </lineage>
</organism>
<comment type="caution">
    <text evidence="2">The sequence shown here is derived from an EMBL/GenBank/DDBJ whole genome shotgun (WGS) entry which is preliminary data.</text>
</comment>